<sequence length="216" mass="25412">NETQLLKYEIGGNQKINLVYQKPVVQLVYECYRNNDNLIFENKNFREGSIEVDMKKFMKPNGSECHKRQTGDHILRYHHTDNYNHVGIIRYSRVKCRKYINILRDTQFVHNNTILQSYNQDFIRTLVVIEFDKAVSLNDFPVRSADADCFIQPTTTTYSAKINKKKIVNKYFCFHRGTIIRLAAVNFIQYICIPITISQCCHQSQANNDQNDNIFI</sequence>
<reference evidence="1" key="1">
    <citation type="submission" date="2021-02" db="EMBL/GenBank/DDBJ databases">
        <authorList>
            <person name="Nowell W R."/>
        </authorList>
    </citation>
    <scope>NUCLEOTIDE SEQUENCE</scope>
</reference>
<gene>
    <name evidence="1" type="ORF">JBS370_LOCUS4165</name>
</gene>
<accession>A0A818NQA0</accession>
<dbReference type="EMBL" id="CAJOBD010000191">
    <property type="protein sequence ID" value="CAF3608529.1"/>
    <property type="molecule type" value="Genomic_DNA"/>
</dbReference>
<name>A0A818NQA0_9BILA</name>
<dbReference type="AlphaFoldDB" id="A0A818NQA0"/>
<feature type="non-terminal residue" evidence="1">
    <location>
        <position position="1"/>
    </location>
</feature>
<evidence type="ECO:0000313" key="2">
    <source>
        <dbReference type="Proteomes" id="UP000663836"/>
    </source>
</evidence>
<organism evidence="1 2">
    <name type="scientific">Rotaria sordida</name>
    <dbReference type="NCBI Taxonomy" id="392033"/>
    <lineage>
        <taxon>Eukaryota</taxon>
        <taxon>Metazoa</taxon>
        <taxon>Spiralia</taxon>
        <taxon>Gnathifera</taxon>
        <taxon>Rotifera</taxon>
        <taxon>Eurotatoria</taxon>
        <taxon>Bdelloidea</taxon>
        <taxon>Philodinida</taxon>
        <taxon>Philodinidae</taxon>
        <taxon>Rotaria</taxon>
    </lineage>
</organism>
<dbReference type="Proteomes" id="UP000663836">
    <property type="component" value="Unassembled WGS sequence"/>
</dbReference>
<protein>
    <submittedName>
        <fullName evidence="1">Uncharacterized protein</fullName>
    </submittedName>
</protein>
<evidence type="ECO:0000313" key="1">
    <source>
        <dbReference type="EMBL" id="CAF3608529.1"/>
    </source>
</evidence>
<proteinExistence type="predicted"/>
<comment type="caution">
    <text evidence="1">The sequence shown here is derived from an EMBL/GenBank/DDBJ whole genome shotgun (WGS) entry which is preliminary data.</text>
</comment>